<keyword evidence="3" id="KW-1185">Reference proteome</keyword>
<feature type="transmembrane region" description="Helical" evidence="1">
    <location>
        <begin position="380"/>
        <end position="405"/>
    </location>
</feature>
<dbReference type="RefSeq" id="WP_163961349.1">
    <property type="nucleotide sequence ID" value="NZ_JAAGNX010000001.1"/>
</dbReference>
<protein>
    <submittedName>
        <fullName evidence="2">Efflux RND transporter permease subunit</fullName>
    </submittedName>
</protein>
<dbReference type="GO" id="GO:0042910">
    <property type="term" value="F:xenobiotic transmembrane transporter activity"/>
    <property type="evidence" value="ECO:0007669"/>
    <property type="project" value="TreeGrafter"/>
</dbReference>
<keyword evidence="1" id="KW-0812">Transmembrane</keyword>
<feature type="transmembrane region" description="Helical" evidence="1">
    <location>
        <begin position="426"/>
        <end position="448"/>
    </location>
</feature>
<dbReference type="SUPFAM" id="SSF82693">
    <property type="entry name" value="Multidrug efflux transporter AcrB pore domain, PN1, PN2, PC1 and PC2 subdomains"/>
    <property type="match status" value="2"/>
</dbReference>
<accession>A0A6B2LYR7</accession>
<feature type="transmembrane region" description="Helical" evidence="1">
    <location>
        <begin position="355"/>
        <end position="374"/>
    </location>
</feature>
<feature type="transmembrane region" description="Helical" evidence="1">
    <location>
        <begin position="454"/>
        <end position="471"/>
    </location>
</feature>
<dbReference type="Gene3D" id="3.30.70.1320">
    <property type="entry name" value="Multidrug efflux transporter AcrB pore domain like"/>
    <property type="match status" value="1"/>
</dbReference>
<reference evidence="2 3" key="1">
    <citation type="submission" date="2020-02" db="EMBL/GenBank/DDBJ databases">
        <title>Albibacoteraceae fam. nov., the first described family within the subdivision 4 Verrucomicrobia.</title>
        <authorList>
            <person name="Xi F."/>
        </authorList>
    </citation>
    <scope>NUCLEOTIDE SEQUENCE [LARGE SCALE GENOMIC DNA]</scope>
    <source>
        <strain evidence="2 3">CK1056</strain>
    </source>
</reference>
<sequence length="1046" mass="116189">MIEYFARNRVAANLLMASVCVLGLVSAFNRLTLEVFPSVEADVVNVRVFYPGSTPTESEEAIGIRIEEAIQDLEGIDRLYTNATEGLVTVTAEVIRGYDPRELLDDIKNRVDSISTFPEDAERPVIEQPAISERVLNIVLSGPLTETDLKKLGERIREEITNLPGVTQVGLRGARPYEIAIEVSEKTLQAYNLTFADVATAIRRSSVDLSAGRIRTAGGDILLRTDAQAYVQEEFEEIVVRTDPNGTRITLADISEVRDGFDENVMYSEFNGNRAVMVDVFRVGDQDVIEIARTVKDYLERSQSTLPEGVSLNIWNDWSETIRDRLDTLSGSLLWGGLLVFLILAMFLRFSVAIFVAIGVPVSFLGGLALMPLFDITLNLLSMFAFIMVLGIVVDDAIVTGENIFNHLRRRKGSATDAAIAGTKEVSVPVTFGVITTMIAFVPLMLLPGRRGEFFSVIAVIVIIVLAFSLVQSKLVLPAHMSYLVNIGKRDEKLNFLQRFQRIFSDGLEWFIRNIYRKLLHVAIKHRYSTAAFFIVIFMIMIAMLSTGRLKFFFFPRVENDWVTVRLEMPIGTPVEVTERYVMAIADGAQKVKDDFNSQYGDGTVRNMLMTVGGQPFGSRRSGGASGQSHLGEMILELAPGEIRNPAVSAFTVSQAWRKNVGVVPGGEVSYIFSRASGGAPIDVQLSGPDFEQLDLLAADIKEQLTTYPGVVDIVDSFESGKDEIKLKLKPAATNLGLTSQDLARQVRQAFFGLEAQRIQRGRDDVRVMVRYPQDERRSLENLENMRIRTPDGYEVPFSEVAIAEMGKSLPSIRRVDRNRTLNITADIEEGKGDVEAVKADLVQGFLPALLASHPEVSFSLEGEAREQRESFESLRYGILLVLFGIYMMLAIVFRSYLQPFIVMLIIPFSIVGAIAFHLVRGDTLSIMSILGILALIGVVVNDSLVLVDYVNRHRKQGFSLLRAVSYAGIARFRPILLTSLTTIGGLTPLLLEKSRQAQWLIPMAVSLAGGIAFATFITLFLVPIVYLIFEDIAKGARRAWNWWRG</sequence>
<dbReference type="Gene3D" id="1.20.1640.10">
    <property type="entry name" value="Multidrug efflux transporter AcrB transmembrane domain"/>
    <property type="match status" value="2"/>
</dbReference>
<keyword evidence="1" id="KW-1133">Transmembrane helix</keyword>
<proteinExistence type="predicted"/>
<dbReference type="Gene3D" id="3.30.70.1440">
    <property type="entry name" value="Multidrug efflux transporter AcrB pore domain"/>
    <property type="match status" value="1"/>
</dbReference>
<dbReference type="EMBL" id="JAAGNX010000001">
    <property type="protein sequence ID" value="NDV60907.1"/>
    <property type="molecule type" value="Genomic_DNA"/>
</dbReference>
<dbReference type="SUPFAM" id="SSF82714">
    <property type="entry name" value="Multidrug efflux transporter AcrB TolC docking domain, DN and DC subdomains"/>
    <property type="match status" value="2"/>
</dbReference>
<dbReference type="PANTHER" id="PTHR32063">
    <property type="match status" value="1"/>
</dbReference>
<gene>
    <name evidence="2" type="ORF">G0Q06_00410</name>
</gene>
<dbReference type="SUPFAM" id="SSF82866">
    <property type="entry name" value="Multidrug efflux transporter AcrB transmembrane domain"/>
    <property type="match status" value="2"/>
</dbReference>
<evidence type="ECO:0000313" key="3">
    <source>
        <dbReference type="Proteomes" id="UP000478417"/>
    </source>
</evidence>
<feature type="transmembrane region" description="Helical" evidence="1">
    <location>
        <begin position="1004"/>
        <end position="1030"/>
    </location>
</feature>
<dbReference type="InterPro" id="IPR001036">
    <property type="entry name" value="Acrflvin-R"/>
</dbReference>
<feature type="transmembrane region" description="Helical" evidence="1">
    <location>
        <begin position="973"/>
        <end position="992"/>
    </location>
</feature>
<dbReference type="InterPro" id="IPR027463">
    <property type="entry name" value="AcrB_DN_DC_subdom"/>
</dbReference>
<evidence type="ECO:0000256" key="1">
    <source>
        <dbReference type="SAM" id="Phobius"/>
    </source>
</evidence>
<dbReference type="PANTHER" id="PTHR32063:SF33">
    <property type="entry name" value="RND SUPERFAMILY EFFLUX PUMP PERMEASE COMPONENT"/>
    <property type="match status" value="1"/>
</dbReference>
<feature type="transmembrane region" description="Helical" evidence="1">
    <location>
        <begin position="926"/>
        <end position="952"/>
    </location>
</feature>
<comment type="caution">
    <text evidence="2">The sequence shown here is derived from an EMBL/GenBank/DDBJ whole genome shotgun (WGS) entry which is preliminary data.</text>
</comment>
<dbReference type="PRINTS" id="PR00702">
    <property type="entry name" value="ACRIFLAVINRP"/>
</dbReference>
<feature type="transmembrane region" description="Helical" evidence="1">
    <location>
        <begin position="901"/>
        <end position="920"/>
    </location>
</feature>
<feature type="transmembrane region" description="Helical" evidence="1">
    <location>
        <begin position="875"/>
        <end position="894"/>
    </location>
</feature>
<dbReference type="Gene3D" id="3.30.70.1430">
    <property type="entry name" value="Multidrug efflux transporter AcrB pore domain"/>
    <property type="match status" value="2"/>
</dbReference>
<dbReference type="GO" id="GO:0005886">
    <property type="term" value="C:plasma membrane"/>
    <property type="evidence" value="ECO:0007669"/>
    <property type="project" value="TreeGrafter"/>
</dbReference>
<dbReference type="Proteomes" id="UP000478417">
    <property type="component" value="Unassembled WGS sequence"/>
</dbReference>
<feature type="transmembrane region" description="Helical" evidence="1">
    <location>
        <begin position="329"/>
        <end position="348"/>
    </location>
</feature>
<dbReference type="AlphaFoldDB" id="A0A6B2LYR7"/>
<dbReference type="Gene3D" id="3.30.2090.10">
    <property type="entry name" value="Multidrug efflux transporter AcrB TolC docking domain, DN and DC subdomains"/>
    <property type="match status" value="2"/>
</dbReference>
<evidence type="ECO:0000313" key="2">
    <source>
        <dbReference type="EMBL" id="NDV60907.1"/>
    </source>
</evidence>
<name>A0A6B2LYR7_9BACT</name>
<dbReference type="Pfam" id="PF00873">
    <property type="entry name" value="ACR_tran"/>
    <property type="match status" value="1"/>
</dbReference>
<keyword evidence="1" id="KW-0472">Membrane</keyword>
<feature type="transmembrane region" description="Helical" evidence="1">
    <location>
        <begin position="528"/>
        <end position="547"/>
    </location>
</feature>
<organism evidence="2 3">
    <name type="scientific">Oceanipulchritudo coccoides</name>
    <dbReference type="NCBI Taxonomy" id="2706888"/>
    <lineage>
        <taxon>Bacteria</taxon>
        <taxon>Pseudomonadati</taxon>
        <taxon>Verrucomicrobiota</taxon>
        <taxon>Opitutia</taxon>
        <taxon>Puniceicoccales</taxon>
        <taxon>Oceanipulchritudinaceae</taxon>
        <taxon>Oceanipulchritudo</taxon>
    </lineage>
</organism>